<dbReference type="AlphaFoldDB" id="A0A2J6X030"/>
<dbReference type="GO" id="GO:0008168">
    <property type="term" value="F:methyltransferase activity"/>
    <property type="evidence" value="ECO:0007669"/>
    <property type="project" value="UniProtKB-KW"/>
</dbReference>
<evidence type="ECO:0000256" key="3">
    <source>
        <dbReference type="ARBA" id="ARBA00022989"/>
    </source>
</evidence>
<keyword evidence="2 5" id="KW-0812">Transmembrane</keyword>
<dbReference type="InterPro" id="IPR007318">
    <property type="entry name" value="Phopholipid_MeTrfase"/>
</dbReference>
<dbReference type="Proteomes" id="UP000243376">
    <property type="component" value="Unassembled WGS sequence"/>
</dbReference>
<accession>A0A2J6X030</accession>
<dbReference type="PANTHER" id="PTHR43847:SF1">
    <property type="entry name" value="BLL3993 PROTEIN"/>
    <property type="match status" value="1"/>
</dbReference>
<proteinExistence type="predicted"/>
<dbReference type="GO" id="GO:0032259">
    <property type="term" value="P:methylation"/>
    <property type="evidence" value="ECO:0007669"/>
    <property type="project" value="UniProtKB-KW"/>
</dbReference>
<feature type="transmembrane region" description="Helical" evidence="5">
    <location>
        <begin position="34"/>
        <end position="52"/>
    </location>
</feature>
<dbReference type="PANTHER" id="PTHR43847">
    <property type="entry name" value="BLL3993 PROTEIN"/>
    <property type="match status" value="1"/>
</dbReference>
<dbReference type="InterPro" id="IPR052527">
    <property type="entry name" value="Metal_cation-efflux_comp"/>
</dbReference>
<comment type="caution">
    <text evidence="6">The sequence shown here is derived from an EMBL/GenBank/DDBJ whole genome shotgun (WGS) entry which is preliminary data.</text>
</comment>
<evidence type="ECO:0000256" key="5">
    <source>
        <dbReference type="SAM" id="Phobius"/>
    </source>
</evidence>
<keyword evidence="6" id="KW-0808">Transferase</keyword>
<evidence type="ECO:0000256" key="2">
    <source>
        <dbReference type="ARBA" id="ARBA00022692"/>
    </source>
</evidence>
<keyword evidence="6" id="KW-0489">Methyltransferase</keyword>
<name>A0A2J6X030_9CHLR</name>
<keyword evidence="4 5" id="KW-0472">Membrane</keyword>
<evidence type="ECO:0000256" key="1">
    <source>
        <dbReference type="ARBA" id="ARBA00004127"/>
    </source>
</evidence>
<dbReference type="Gene3D" id="1.20.120.1630">
    <property type="match status" value="1"/>
</dbReference>
<evidence type="ECO:0000256" key="4">
    <source>
        <dbReference type="ARBA" id="ARBA00023136"/>
    </source>
</evidence>
<keyword evidence="3 5" id="KW-1133">Transmembrane helix</keyword>
<protein>
    <submittedName>
        <fullName evidence="6">Isoprenylcysteine carboxyl methyltransferase</fullName>
    </submittedName>
</protein>
<dbReference type="EMBL" id="PNIQ01000824">
    <property type="protein sequence ID" value="PMP77080.1"/>
    <property type="molecule type" value="Genomic_DNA"/>
</dbReference>
<organism evidence="6 7">
    <name type="scientific">Chloroflexus aggregans</name>
    <dbReference type="NCBI Taxonomy" id="152260"/>
    <lineage>
        <taxon>Bacteria</taxon>
        <taxon>Bacillati</taxon>
        <taxon>Chloroflexota</taxon>
        <taxon>Chloroflexia</taxon>
        <taxon>Chloroflexales</taxon>
        <taxon>Chloroflexineae</taxon>
        <taxon>Chloroflexaceae</taxon>
        <taxon>Chloroflexus</taxon>
    </lineage>
</organism>
<dbReference type="GO" id="GO:0012505">
    <property type="term" value="C:endomembrane system"/>
    <property type="evidence" value="ECO:0007669"/>
    <property type="project" value="UniProtKB-SubCell"/>
</dbReference>
<dbReference type="Pfam" id="PF04191">
    <property type="entry name" value="PEMT"/>
    <property type="match status" value="1"/>
</dbReference>
<sequence>MMIRSPCRSFGLVFGQFACLGAIAFSGPLLPSSPLLLGLLAAGLGLGLWALLTMRLHRLSVLPDPLPQVELVSTGPYRLIRHPMYASLLIVALAWVLTMPTLWRWALWLALLVVLVTKLSYEERMLVATIPGYRVYQQRSWRLVPFVW</sequence>
<feature type="transmembrane region" description="Helical" evidence="5">
    <location>
        <begin position="79"/>
        <end position="97"/>
    </location>
</feature>
<evidence type="ECO:0000313" key="6">
    <source>
        <dbReference type="EMBL" id="PMP77080.1"/>
    </source>
</evidence>
<gene>
    <name evidence="6" type="ORF">C0184_12290</name>
</gene>
<evidence type="ECO:0000313" key="7">
    <source>
        <dbReference type="Proteomes" id="UP000243376"/>
    </source>
</evidence>
<reference evidence="6 7" key="1">
    <citation type="submission" date="2018-01" db="EMBL/GenBank/DDBJ databases">
        <title>Metagenomic assembled genomes from two thermal pools in the Uzon Caldera, Kamchatka, Russia.</title>
        <authorList>
            <person name="Wilkins L."/>
            <person name="Ettinger C."/>
        </authorList>
    </citation>
    <scope>NUCLEOTIDE SEQUENCE [LARGE SCALE GENOMIC DNA]</scope>
    <source>
        <strain evidence="6">ZAV-02</strain>
    </source>
</reference>
<comment type="subcellular location">
    <subcellularLocation>
        <location evidence="1">Endomembrane system</location>
        <topology evidence="1">Multi-pass membrane protein</topology>
    </subcellularLocation>
</comment>